<dbReference type="EMBL" id="BOQN01000119">
    <property type="protein sequence ID" value="GIM96496.1"/>
    <property type="molecule type" value="Genomic_DNA"/>
</dbReference>
<organism evidence="2 3">
    <name type="scientific">Paractinoplanes toevensis</name>
    <dbReference type="NCBI Taxonomy" id="571911"/>
    <lineage>
        <taxon>Bacteria</taxon>
        <taxon>Bacillati</taxon>
        <taxon>Actinomycetota</taxon>
        <taxon>Actinomycetes</taxon>
        <taxon>Micromonosporales</taxon>
        <taxon>Micromonosporaceae</taxon>
        <taxon>Paractinoplanes</taxon>
    </lineage>
</organism>
<evidence type="ECO:0000313" key="3">
    <source>
        <dbReference type="Proteomes" id="UP000677082"/>
    </source>
</evidence>
<protein>
    <submittedName>
        <fullName evidence="2">Uncharacterized protein</fullName>
    </submittedName>
</protein>
<dbReference type="AlphaFoldDB" id="A0A920BQA3"/>
<comment type="caution">
    <text evidence="2">The sequence shown here is derived from an EMBL/GenBank/DDBJ whole genome shotgun (WGS) entry which is preliminary data.</text>
</comment>
<dbReference type="RefSeq" id="WP_213012170.1">
    <property type="nucleotide sequence ID" value="NZ_BOQN01000119.1"/>
</dbReference>
<gene>
    <name evidence="2" type="ORF">Ato02nite_082890</name>
</gene>
<reference evidence="2 3" key="1">
    <citation type="submission" date="2021-03" db="EMBL/GenBank/DDBJ databases">
        <title>Whole genome shotgun sequence of Actinoplanes toevensis NBRC 105298.</title>
        <authorList>
            <person name="Komaki H."/>
            <person name="Tamura T."/>
        </authorList>
    </citation>
    <scope>NUCLEOTIDE SEQUENCE [LARGE SCALE GENOMIC DNA]</scope>
    <source>
        <strain evidence="2 3">NBRC 105298</strain>
    </source>
</reference>
<evidence type="ECO:0000256" key="1">
    <source>
        <dbReference type="SAM" id="MobiDB-lite"/>
    </source>
</evidence>
<keyword evidence="3" id="KW-1185">Reference proteome</keyword>
<sequence>MSQPRATIALESTIFDLWDLDRLSDPDSPLDLFILVDSGEGEDGGGSHTPPAEFGTGEDAPEKADTGDDEPDETTEGEDGGGSHTPPAKTSEPTDRAEALGG</sequence>
<name>A0A920BQA3_9ACTN</name>
<feature type="compositionally biased region" description="Basic and acidic residues" evidence="1">
    <location>
        <begin position="92"/>
        <end position="102"/>
    </location>
</feature>
<proteinExistence type="predicted"/>
<dbReference type="Proteomes" id="UP000677082">
    <property type="component" value="Unassembled WGS sequence"/>
</dbReference>
<accession>A0A920BQA3</accession>
<feature type="region of interest" description="Disordered" evidence="1">
    <location>
        <begin position="35"/>
        <end position="102"/>
    </location>
</feature>
<feature type="compositionally biased region" description="Acidic residues" evidence="1">
    <location>
        <begin position="67"/>
        <end position="79"/>
    </location>
</feature>
<evidence type="ECO:0000313" key="2">
    <source>
        <dbReference type="EMBL" id="GIM96496.1"/>
    </source>
</evidence>